<dbReference type="InterPro" id="IPR011009">
    <property type="entry name" value="Kinase-like_dom_sf"/>
</dbReference>
<organism evidence="1 2">
    <name type="scientific">Ditylenchus dipsaci</name>
    <dbReference type="NCBI Taxonomy" id="166011"/>
    <lineage>
        <taxon>Eukaryota</taxon>
        <taxon>Metazoa</taxon>
        <taxon>Ecdysozoa</taxon>
        <taxon>Nematoda</taxon>
        <taxon>Chromadorea</taxon>
        <taxon>Rhabditida</taxon>
        <taxon>Tylenchina</taxon>
        <taxon>Tylenchomorpha</taxon>
        <taxon>Sphaerularioidea</taxon>
        <taxon>Anguinidae</taxon>
        <taxon>Anguininae</taxon>
        <taxon>Ditylenchus</taxon>
    </lineage>
</organism>
<dbReference type="Proteomes" id="UP000887574">
    <property type="component" value="Unplaced"/>
</dbReference>
<keyword evidence="1" id="KW-1185">Reference proteome</keyword>
<sequence length="66" mass="7620">MVFQEIGFLIDVGVFPFTVEMIGFDYNEDGVYIFMTLITGGNLKEYCENQSNLENKNKQGMENLNR</sequence>
<accession>A0A915DV20</accession>
<evidence type="ECO:0000313" key="2">
    <source>
        <dbReference type="WBParaSite" id="jg23480"/>
    </source>
</evidence>
<dbReference type="AlphaFoldDB" id="A0A915DV20"/>
<evidence type="ECO:0000313" key="1">
    <source>
        <dbReference type="Proteomes" id="UP000887574"/>
    </source>
</evidence>
<protein>
    <submittedName>
        <fullName evidence="2">Uncharacterized protein</fullName>
    </submittedName>
</protein>
<proteinExistence type="predicted"/>
<name>A0A915DV20_9BILA</name>
<dbReference type="WBParaSite" id="jg23480">
    <property type="protein sequence ID" value="jg23480"/>
    <property type="gene ID" value="jg23480"/>
</dbReference>
<dbReference type="SUPFAM" id="SSF56112">
    <property type="entry name" value="Protein kinase-like (PK-like)"/>
    <property type="match status" value="1"/>
</dbReference>
<reference evidence="2" key="1">
    <citation type="submission" date="2022-11" db="UniProtKB">
        <authorList>
            <consortium name="WormBaseParasite"/>
        </authorList>
    </citation>
    <scope>IDENTIFICATION</scope>
</reference>